<feature type="signal peptide" evidence="2">
    <location>
        <begin position="1"/>
        <end position="21"/>
    </location>
</feature>
<feature type="chain" id="PRO_5040812740" evidence="2">
    <location>
        <begin position="22"/>
        <end position="311"/>
    </location>
</feature>
<feature type="compositionally biased region" description="Low complexity" evidence="1">
    <location>
        <begin position="186"/>
        <end position="254"/>
    </location>
</feature>
<evidence type="ECO:0000256" key="1">
    <source>
        <dbReference type="SAM" id="MobiDB-lite"/>
    </source>
</evidence>
<dbReference type="SMART" id="SM00205">
    <property type="entry name" value="THN"/>
    <property type="match status" value="1"/>
</dbReference>
<evidence type="ECO:0000256" key="2">
    <source>
        <dbReference type="SAM" id="SignalP"/>
    </source>
</evidence>
<feature type="region of interest" description="Disordered" evidence="1">
    <location>
        <begin position="186"/>
        <end position="311"/>
    </location>
</feature>
<dbReference type="Gene3D" id="2.60.110.10">
    <property type="entry name" value="Thaumatin"/>
    <property type="match status" value="1"/>
</dbReference>
<dbReference type="PANTHER" id="PTHR31737">
    <property type="entry name" value="PROTEIN TOS1"/>
    <property type="match status" value="1"/>
</dbReference>
<dbReference type="InterPro" id="IPR037176">
    <property type="entry name" value="Osmotin/thaumatin-like_sf"/>
</dbReference>
<dbReference type="EMBL" id="BSXW01000239">
    <property type="protein sequence ID" value="GMF16052.1"/>
    <property type="molecule type" value="Genomic_DNA"/>
</dbReference>
<dbReference type="AlphaFoldDB" id="A0A9W6TMB0"/>
<keyword evidence="4" id="KW-1185">Reference proteome</keyword>
<protein>
    <submittedName>
        <fullName evidence="3">Unnamed protein product</fullName>
    </submittedName>
</protein>
<keyword evidence="2" id="KW-0732">Signal</keyword>
<evidence type="ECO:0000313" key="4">
    <source>
        <dbReference type="Proteomes" id="UP001165083"/>
    </source>
</evidence>
<dbReference type="InterPro" id="IPR001938">
    <property type="entry name" value="Thaumatin"/>
</dbReference>
<accession>A0A9W6TMB0</accession>
<organism evidence="3 4">
    <name type="scientific">Phytophthora lilii</name>
    <dbReference type="NCBI Taxonomy" id="2077276"/>
    <lineage>
        <taxon>Eukaryota</taxon>
        <taxon>Sar</taxon>
        <taxon>Stramenopiles</taxon>
        <taxon>Oomycota</taxon>
        <taxon>Peronosporomycetes</taxon>
        <taxon>Peronosporales</taxon>
        <taxon>Peronosporaceae</taxon>
        <taxon>Phytophthora</taxon>
    </lineage>
</organism>
<gene>
    <name evidence="3" type="ORF">Plil01_000563700</name>
</gene>
<feature type="compositionally biased region" description="Polar residues" evidence="1">
    <location>
        <begin position="278"/>
        <end position="289"/>
    </location>
</feature>
<name>A0A9W6TMB0_9STRA</name>
<dbReference type="Proteomes" id="UP001165083">
    <property type="component" value="Unassembled WGS sequence"/>
</dbReference>
<reference evidence="3" key="1">
    <citation type="submission" date="2023-04" db="EMBL/GenBank/DDBJ databases">
        <title>Phytophthora lilii NBRC 32176.</title>
        <authorList>
            <person name="Ichikawa N."/>
            <person name="Sato H."/>
            <person name="Tonouchi N."/>
        </authorList>
    </citation>
    <scope>NUCLEOTIDE SEQUENCE</scope>
    <source>
        <strain evidence="3">NBRC 32176</strain>
    </source>
</reference>
<feature type="compositionally biased region" description="Low complexity" evidence="1">
    <location>
        <begin position="290"/>
        <end position="305"/>
    </location>
</feature>
<dbReference type="PANTHER" id="PTHR31737:SF2">
    <property type="entry name" value="PROTEIN TOS1"/>
    <property type="match status" value="1"/>
</dbReference>
<sequence length="311" mass="32213">MVRLVALAGASAAVLATAANAFTVTITNACSGDIELYTRLASVYTDESETIASGASVDKSIDKGYEGHFRNGSDDAATLIEFATKGDLDLAWYDIGIIPPRLDAGYEYCSSLQECKEHSDSGIGFNTPVQVTPTSNTNGANCRELNCLTDGCEDAYNFPKDDTKTHSCTFGTNFVVTFCPSGDSTAQQQQQQQQQTSSGSTTQEITAPETTAPATTAPVTEAPATEAPVTEAPATEAPVTEAPATEAPATDAPVQEASAASDNGAGTVHTQDDGVNGESETTAPEVTQSETPAPEVTPAETPAATKSKYCV</sequence>
<evidence type="ECO:0000313" key="3">
    <source>
        <dbReference type="EMBL" id="GMF16052.1"/>
    </source>
</evidence>
<dbReference type="PROSITE" id="PS51367">
    <property type="entry name" value="THAUMATIN_2"/>
    <property type="match status" value="1"/>
</dbReference>
<dbReference type="OrthoDB" id="430315at2759"/>
<comment type="caution">
    <text evidence="3">The sequence shown here is derived from an EMBL/GenBank/DDBJ whole genome shotgun (WGS) entry which is preliminary data.</text>
</comment>
<proteinExistence type="predicted"/>
<dbReference type="SUPFAM" id="SSF49870">
    <property type="entry name" value="Osmotin, thaumatin-like protein"/>
    <property type="match status" value="1"/>
</dbReference>